<organism evidence="2 3">
    <name type="scientific">Dictyobacter arantiisoli</name>
    <dbReference type="NCBI Taxonomy" id="2014874"/>
    <lineage>
        <taxon>Bacteria</taxon>
        <taxon>Bacillati</taxon>
        <taxon>Chloroflexota</taxon>
        <taxon>Ktedonobacteria</taxon>
        <taxon>Ktedonobacterales</taxon>
        <taxon>Dictyobacteraceae</taxon>
        <taxon>Dictyobacter</taxon>
    </lineage>
</organism>
<dbReference type="GO" id="GO:0003677">
    <property type="term" value="F:DNA binding"/>
    <property type="evidence" value="ECO:0007669"/>
    <property type="project" value="InterPro"/>
</dbReference>
<dbReference type="Proteomes" id="UP000322530">
    <property type="component" value="Unassembled WGS sequence"/>
</dbReference>
<dbReference type="InterPro" id="IPR001387">
    <property type="entry name" value="Cro/C1-type_HTH"/>
</dbReference>
<accession>A0A5A5TAT6</accession>
<dbReference type="CDD" id="cd00093">
    <property type="entry name" value="HTH_XRE"/>
    <property type="match status" value="1"/>
</dbReference>
<evidence type="ECO:0000313" key="3">
    <source>
        <dbReference type="Proteomes" id="UP000322530"/>
    </source>
</evidence>
<dbReference type="InterPro" id="IPR041413">
    <property type="entry name" value="MLTR_LBD"/>
</dbReference>
<feature type="domain" description="HTH cro/C1-type" evidence="1">
    <location>
        <begin position="13"/>
        <end position="85"/>
    </location>
</feature>
<dbReference type="PANTHER" id="PTHR35010">
    <property type="entry name" value="BLL4672 PROTEIN-RELATED"/>
    <property type="match status" value="1"/>
</dbReference>
<proteinExistence type="predicted"/>
<sequence length="279" mass="32031">MTQNELRSELANFLRTRRSHLLPEEVGLPHVARRKTAGLRREEVAQLAGVGLTWYTWLEQGRDIHVSTQVLESLAHTFRLTPAEKAYLFLLAGQTSPAYPVPQQEQVSPFLSRLLEQMGTSPAYITGRRWDVLAWNEAACQVFVNFATIPVEERNIVHFTFTNEECRRRFVDWEGVAQRMVAQFRTSHSQYRNEAQFHALITELQQRSPEFACWWSKCEVQGRQDGRKELNHPQVGSLVFEHSTFQIDGSPGLKMVVYLPACEETARKLEQLSLSSCAI</sequence>
<evidence type="ECO:0000259" key="1">
    <source>
        <dbReference type="SMART" id="SM00530"/>
    </source>
</evidence>
<dbReference type="Gene3D" id="3.30.450.180">
    <property type="match status" value="1"/>
</dbReference>
<comment type="caution">
    <text evidence="2">The sequence shown here is derived from an EMBL/GenBank/DDBJ whole genome shotgun (WGS) entry which is preliminary data.</text>
</comment>
<dbReference type="InterPro" id="IPR010982">
    <property type="entry name" value="Lambda_DNA-bd_dom_sf"/>
</dbReference>
<evidence type="ECO:0000313" key="2">
    <source>
        <dbReference type="EMBL" id="GCF08123.1"/>
    </source>
</evidence>
<dbReference type="AlphaFoldDB" id="A0A5A5TAT6"/>
<dbReference type="SMART" id="SM00530">
    <property type="entry name" value="HTH_XRE"/>
    <property type="match status" value="1"/>
</dbReference>
<dbReference type="Gene3D" id="1.10.260.40">
    <property type="entry name" value="lambda repressor-like DNA-binding domains"/>
    <property type="match status" value="1"/>
</dbReference>
<dbReference type="RefSeq" id="WP_149401124.1">
    <property type="nucleotide sequence ID" value="NZ_BIXY01000019.1"/>
</dbReference>
<keyword evidence="3" id="KW-1185">Reference proteome</keyword>
<dbReference type="Pfam" id="PF13560">
    <property type="entry name" value="HTH_31"/>
    <property type="match status" value="1"/>
</dbReference>
<dbReference type="EMBL" id="BIXY01000019">
    <property type="protein sequence ID" value="GCF08123.1"/>
    <property type="molecule type" value="Genomic_DNA"/>
</dbReference>
<protein>
    <submittedName>
        <fullName evidence="2">Transcriptional regulator</fullName>
    </submittedName>
</protein>
<dbReference type="OrthoDB" id="5346389at2"/>
<dbReference type="Pfam" id="PF17765">
    <property type="entry name" value="MLTR_LBD"/>
    <property type="match status" value="1"/>
</dbReference>
<gene>
    <name evidence="2" type="ORF">KDI_16870</name>
</gene>
<dbReference type="SUPFAM" id="SSF47413">
    <property type="entry name" value="lambda repressor-like DNA-binding domains"/>
    <property type="match status" value="1"/>
</dbReference>
<reference evidence="2 3" key="1">
    <citation type="submission" date="2019-01" db="EMBL/GenBank/DDBJ databases">
        <title>Draft genome sequence of Dictyobacter sp. Uno17.</title>
        <authorList>
            <person name="Wang C.M."/>
            <person name="Zheng Y."/>
            <person name="Sakai Y."/>
            <person name="Abe K."/>
            <person name="Yokota A."/>
            <person name="Yabe S."/>
        </authorList>
    </citation>
    <scope>NUCLEOTIDE SEQUENCE [LARGE SCALE GENOMIC DNA]</scope>
    <source>
        <strain evidence="2 3">Uno17</strain>
    </source>
</reference>
<name>A0A5A5TAT6_9CHLR</name>